<dbReference type="AlphaFoldDB" id="A0A7S8CZ53"/>
<sequence>MSEKTKFPFYDYAEPATSGPTPPRLGKAIQNVPTTRSHFATITRSALDRINLINFSETEIAAIHEVVKKNWWKGITAVYPREQSREFKLKGYPWGYDPNGCEDSLLLVLRMIESLYNMGRVIYSAIEISKRVRTRDALVFRRQYHILPPCERVNISFHGGEKLKILNSPPSQLFNDVIAAFVTDIQRHEVTVERAKIKFKGFPWRNVGHDDEDETQMKLLTLLEVVERNGFTLYARTTARYSDETSESNMLIFQRRLDWISGMSVYER</sequence>
<dbReference type="EMBL" id="CP064747">
    <property type="protein sequence ID" value="QPC58980.1"/>
    <property type="molecule type" value="Genomic_DNA"/>
</dbReference>
<dbReference type="PANTHER" id="PTHR38696:SF1">
    <property type="entry name" value="MEDIATOR OF RNA POLYMERASE II TRANSCRIPTION SUBUNIT 13"/>
    <property type="match status" value="1"/>
</dbReference>
<gene>
    <name evidence="1" type="ORF">HYE67_001211</name>
</gene>
<evidence type="ECO:0000313" key="2">
    <source>
        <dbReference type="Proteomes" id="UP000663297"/>
    </source>
</evidence>
<organism evidence="1 2">
    <name type="scientific">Fusarium culmorum</name>
    <dbReference type="NCBI Taxonomy" id="5516"/>
    <lineage>
        <taxon>Eukaryota</taxon>
        <taxon>Fungi</taxon>
        <taxon>Dikarya</taxon>
        <taxon>Ascomycota</taxon>
        <taxon>Pezizomycotina</taxon>
        <taxon>Sordariomycetes</taxon>
        <taxon>Hypocreomycetidae</taxon>
        <taxon>Hypocreales</taxon>
        <taxon>Nectriaceae</taxon>
        <taxon>Fusarium</taxon>
    </lineage>
</organism>
<name>A0A7S8CZ53_FUSCU</name>
<protein>
    <submittedName>
        <fullName evidence="1">Uncharacterized protein</fullName>
    </submittedName>
</protein>
<dbReference type="PANTHER" id="PTHR38696">
    <property type="entry name" value="MEDIATOR OF RNA POLYMERASE II TRANSCRIPTION SUBUNIT 13"/>
    <property type="match status" value="1"/>
</dbReference>
<accession>A0A7S8CZ53</accession>
<reference evidence="1" key="1">
    <citation type="submission" date="2020-11" db="EMBL/GenBank/DDBJ databases">
        <title>The chromosome-scale genome resource for two endophytic Fusarium species: F. culmorum and F. pseudograminearum.</title>
        <authorList>
            <person name="Yuan Z."/>
        </authorList>
    </citation>
    <scope>NUCLEOTIDE SEQUENCE</scope>
    <source>
        <strain evidence="1">Class2-1B</strain>
    </source>
</reference>
<dbReference type="Proteomes" id="UP000663297">
    <property type="component" value="Chromosome 1"/>
</dbReference>
<evidence type="ECO:0000313" key="1">
    <source>
        <dbReference type="EMBL" id="QPC58980.1"/>
    </source>
</evidence>
<proteinExistence type="predicted"/>